<dbReference type="Proteomes" id="UP000507470">
    <property type="component" value="Unassembled WGS sequence"/>
</dbReference>
<dbReference type="InterPro" id="IPR006703">
    <property type="entry name" value="G_AIG1"/>
</dbReference>
<evidence type="ECO:0000256" key="3">
    <source>
        <dbReference type="ARBA" id="ARBA00023134"/>
    </source>
</evidence>
<dbReference type="GO" id="GO:0005525">
    <property type="term" value="F:GTP binding"/>
    <property type="evidence" value="ECO:0007669"/>
    <property type="project" value="UniProtKB-KW"/>
</dbReference>
<comment type="similarity">
    <text evidence="1">Belongs to the TRAFAC class TrmE-Era-EngA-EngB-Septin-like GTPase superfamily. AIG1/Toc34/Toc159-like paraseptin GTPase family. IAN subfamily.</text>
</comment>
<evidence type="ECO:0000256" key="2">
    <source>
        <dbReference type="ARBA" id="ARBA00022741"/>
    </source>
</evidence>
<dbReference type="PROSITE" id="PS51720">
    <property type="entry name" value="G_AIG1"/>
    <property type="match status" value="1"/>
</dbReference>
<reference evidence="6 7" key="1">
    <citation type="submission" date="2020-06" db="EMBL/GenBank/DDBJ databases">
        <authorList>
            <person name="Li R."/>
            <person name="Bekaert M."/>
        </authorList>
    </citation>
    <scope>NUCLEOTIDE SEQUENCE [LARGE SCALE GENOMIC DNA]</scope>
    <source>
        <strain evidence="7">wild</strain>
    </source>
</reference>
<keyword evidence="3" id="KW-0342">GTP-binding</keyword>
<feature type="transmembrane region" description="Helical" evidence="4">
    <location>
        <begin position="232"/>
        <end position="256"/>
    </location>
</feature>
<feature type="transmembrane region" description="Helical" evidence="4">
    <location>
        <begin position="350"/>
        <end position="373"/>
    </location>
</feature>
<accession>A0A6J8C8C8</accession>
<keyword evidence="4" id="KW-0812">Transmembrane</keyword>
<evidence type="ECO:0000313" key="7">
    <source>
        <dbReference type="Proteomes" id="UP000507470"/>
    </source>
</evidence>
<evidence type="ECO:0000313" key="6">
    <source>
        <dbReference type="EMBL" id="CAC5391299.1"/>
    </source>
</evidence>
<dbReference type="InterPro" id="IPR027417">
    <property type="entry name" value="P-loop_NTPase"/>
</dbReference>
<keyword evidence="7" id="KW-1185">Reference proteome</keyword>
<name>A0A6J8C8C8_MYTCO</name>
<evidence type="ECO:0000259" key="5">
    <source>
        <dbReference type="PROSITE" id="PS51720"/>
    </source>
</evidence>
<evidence type="ECO:0000256" key="4">
    <source>
        <dbReference type="SAM" id="Phobius"/>
    </source>
</evidence>
<dbReference type="EMBL" id="CACVKT020004691">
    <property type="protein sequence ID" value="CAC5391299.1"/>
    <property type="molecule type" value="Genomic_DNA"/>
</dbReference>
<feature type="transmembrane region" description="Helical" evidence="4">
    <location>
        <begin position="268"/>
        <end position="292"/>
    </location>
</feature>
<dbReference type="Pfam" id="PF04548">
    <property type="entry name" value="AIG1"/>
    <property type="match status" value="1"/>
</dbReference>
<keyword evidence="4" id="KW-0472">Membrane</keyword>
<dbReference type="FunFam" id="3.40.50.300:FF:000366">
    <property type="entry name" value="GTPase, IMAP family member 2"/>
    <property type="match status" value="1"/>
</dbReference>
<evidence type="ECO:0000256" key="1">
    <source>
        <dbReference type="ARBA" id="ARBA00008535"/>
    </source>
</evidence>
<proteinExistence type="inferred from homology"/>
<sequence length="376" mass="39029">MDSFDNEIRIVLVGKTGTGKSSTGNTILGREVFKADISALAVTGKSAFGTRQLKNKKLSVVDTPGILDTHRDKDEMNKEIIKSVGLVVPGPHAVLYVVRIGDKLTEEELSCIQIFTNLFGEQVCKFLIVVFTKGKDLGDKLVTDYVKDTPEPFKEFLRKCSNRMLVLDNKGTDCEKTEAVDKLLVMIETMIYGQTYYSNDMLEKAKKAFLERLNVVGKVDDVKEEIQNGGNAYIAIGIALGLGGLVGACITGAVIAGPAVAAAIVDGAAVVAAEAVVSATVNGAGVLAAKVAAVDDVKQEIQKGGIAYKEIGITFGLGGIVGACIFGVMVACPAVVAASVCGAAVVAAESVASCTVSGAGVLAAKVAAVGFLCSIS</sequence>
<keyword evidence="4" id="KW-1133">Transmembrane helix</keyword>
<feature type="domain" description="AIG1-type G" evidence="5">
    <location>
        <begin position="5"/>
        <end position="206"/>
    </location>
</feature>
<organism evidence="6 7">
    <name type="scientific">Mytilus coruscus</name>
    <name type="common">Sea mussel</name>
    <dbReference type="NCBI Taxonomy" id="42192"/>
    <lineage>
        <taxon>Eukaryota</taxon>
        <taxon>Metazoa</taxon>
        <taxon>Spiralia</taxon>
        <taxon>Lophotrochozoa</taxon>
        <taxon>Mollusca</taxon>
        <taxon>Bivalvia</taxon>
        <taxon>Autobranchia</taxon>
        <taxon>Pteriomorphia</taxon>
        <taxon>Mytilida</taxon>
        <taxon>Mytiloidea</taxon>
        <taxon>Mytilidae</taxon>
        <taxon>Mytilinae</taxon>
        <taxon>Mytilus</taxon>
    </lineage>
</organism>
<dbReference type="Gene3D" id="3.40.50.300">
    <property type="entry name" value="P-loop containing nucleotide triphosphate hydrolases"/>
    <property type="match status" value="1"/>
</dbReference>
<gene>
    <name evidence="6" type="ORF">MCOR_26310</name>
</gene>
<dbReference type="OrthoDB" id="10061751at2759"/>
<dbReference type="PANTHER" id="PTHR10903:SF184">
    <property type="entry name" value="GTP-BINDING PROTEIN A"/>
    <property type="match status" value="1"/>
</dbReference>
<feature type="transmembrane region" description="Helical" evidence="4">
    <location>
        <begin position="313"/>
        <end position="338"/>
    </location>
</feature>
<keyword evidence="2" id="KW-0547">Nucleotide-binding</keyword>
<dbReference type="PANTHER" id="PTHR10903">
    <property type="entry name" value="GTPASE, IMAP FAMILY MEMBER-RELATED"/>
    <property type="match status" value="1"/>
</dbReference>
<dbReference type="SUPFAM" id="SSF52540">
    <property type="entry name" value="P-loop containing nucleoside triphosphate hydrolases"/>
    <property type="match status" value="1"/>
</dbReference>
<dbReference type="InterPro" id="IPR045058">
    <property type="entry name" value="GIMA/IAN/Toc"/>
</dbReference>
<dbReference type="AlphaFoldDB" id="A0A6J8C8C8"/>
<protein>
    <recommendedName>
        <fullName evidence="5">AIG1-type G domain-containing protein</fullName>
    </recommendedName>
</protein>